<evidence type="ECO:0008006" key="3">
    <source>
        <dbReference type="Google" id="ProtNLM"/>
    </source>
</evidence>
<dbReference type="InterPro" id="IPR035513">
    <property type="entry name" value="Invertase/methylesterase_inhib"/>
</dbReference>
<gene>
    <name evidence="1" type="ORF">ANE_LOCUS4437</name>
</gene>
<evidence type="ECO:0000313" key="2">
    <source>
        <dbReference type="Proteomes" id="UP000489600"/>
    </source>
</evidence>
<dbReference type="EMBL" id="CABITT030000002">
    <property type="protein sequence ID" value="VVA93992.1"/>
    <property type="molecule type" value="Genomic_DNA"/>
</dbReference>
<dbReference type="AlphaFoldDB" id="A0A565AX86"/>
<proteinExistence type="predicted"/>
<dbReference type="OrthoDB" id="2019149at2759"/>
<dbReference type="SUPFAM" id="SSF101148">
    <property type="entry name" value="Plant invertase/pectin methylesterase inhibitor"/>
    <property type="match status" value="1"/>
</dbReference>
<keyword evidence="2" id="KW-1185">Reference proteome</keyword>
<comment type="caution">
    <text evidence="1">The sequence shown here is derived from an EMBL/GenBank/DDBJ whole genome shotgun (WGS) entry which is preliminary data.</text>
</comment>
<dbReference type="Proteomes" id="UP000489600">
    <property type="component" value="Unassembled WGS sequence"/>
</dbReference>
<reference evidence="1" key="1">
    <citation type="submission" date="2019-07" db="EMBL/GenBank/DDBJ databases">
        <authorList>
            <person name="Dittberner H."/>
        </authorList>
    </citation>
    <scope>NUCLEOTIDE SEQUENCE [LARGE SCALE GENOMIC DNA]</scope>
</reference>
<evidence type="ECO:0000313" key="1">
    <source>
        <dbReference type="EMBL" id="VVA93992.1"/>
    </source>
</evidence>
<protein>
    <recommendedName>
        <fullName evidence="3">Pectinesterase inhibitor domain-containing protein</fullName>
    </recommendedName>
</protein>
<accession>A0A565AX86</accession>
<name>A0A565AX86_9BRAS</name>
<sequence>MLLSNAMMNQDTCLDGFTTSDHDNNNDRTYELADNLKESMLNIFNNLGNSLDMFQKLMEKKHSPKAYDVDVEFPSWISKNDKRLIHGLVLGTNFNLTVAKDGT</sequence>
<organism evidence="1 2">
    <name type="scientific">Arabis nemorensis</name>
    <dbReference type="NCBI Taxonomy" id="586526"/>
    <lineage>
        <taxon>Eukaryota</taxon>
        <taxon>Viridiplantae</taxon>
        <taxon>Streptophyta</taxon>
        <taxon>Embryophyta</taxon>
        <taxon>Tracheophyta</taxon>
        <taxon>Spermatophyta</taxon>
        <taxon>Magnoliopsida</taxon>
        <taxon>eudicotyledons</taxon>
        <taxon>Gunneridae</taxon>
        <taxon>Pentapetalae</taxon>
        <taxon>rosids</taxon>
        <taxon>malvids</taxon>
        <taxon>Brassicales</taxon>
        <taxon>Brassicaceae</taxon>
        <taxon>Arabideae</taxon>
        <taxon>Arabis</taxon>
    </lineage>
</organism>